<evidence type="ECO:0000313" key="2">
    <source>
        <dbReference type="Proteomes" id="UP000054893"/>
    </source>
</evidence>
<organism evidence="1 2">
    <name type="scientific">Caballeronia sordidicola</name>
    <name type="common">Burkholderia sordidicola</name>
    <dbReference type="NCBI Taxonomy" id="196367"/>
    <lineage>
        <taxon>Bacteria</taxon>
        <taxon>Pseudomonadati</taxon>
        <taxon>Pseudomonadota</taxon>
        <taxon>Betaproteobacteria</taxon>
        <taxon>Burkholderiales</taxon>
        <taxon>Burkholderiaceae</taxon>
        <taxon>Caballeronia</taxon>
    </lineage>
</organism>
<reference evidence="1 2" key="1">
    <citation type="submission" date="2016-01" db="EMBL/GenBank/DDBJ databases">
        <authorList>
            <person name="Oliw E.H."/>
        </authorList>
    </citation>
    <scope>NUCLEOTIDE SEQUENCE [LARGE SCALE GENOMIC DNA]</scope>
    <source>
        <strain evidence="1">LMG 22029</strain>
    </source>
</reference>
<dbReference type="EMBL" id="FCOC02000018">
    <property type="protein sequence ID" value="SAL45301.1"/>
    <property type="molecule type" value="Genomic_DNA"/>
</dbReference>
<evidence type="ECO:0000313" key="1">
    <source>
        <dbReference type="EMBL" id="SAL45301.1"/>
    </source>
</evidence>
<accession>A0A158HMZ3</accession>
<proteinExistence type="predicted"/>
<name>A0A158HMZ3_CABSO</name>
<gene>
    <name evidence="1" type="ORF">AWB64_04799</name>
</gene>
<dbReference type="Proteomes" id="UP000054893">
    <property type="component" value="Unassembled WGS sequence"/>
</dbReference>
<sequence>MQGSSDARESVRSCSSRRHYINRAQWLVRGDRGVDLAGHWQFDNVGAADFAIAAQHRIGLKLDAERRCRECQHAVLMRLLARVGESVAAVGSCDKRRVAAFCMALTVTGRISLWHGCSRTRSGGDWRWADVVVRAFAAVYCQPLNRLADAVVTVGGDGVCERDVRVNGPCIWISYRHGGGLAHASRVLAVVIRRIERSNVSQRVLCWARLTGGA</sequence>
<dbReference type="AlphaFoldDB" id="A0A158HMZ3"/>
<protein>
    <submittedName>
        <fullName evidence="1">Uncharacterized protein</fullName>
    </submittedName>
</protein>